<dbReference type="Gene3D" id="3.30.900.20">
    <property type="match status" value="1"/>
</dbReference>
<dbReference type="InterPro" id="IPR009511">
    <property type="entry name" value="MAD1/Cdc20-bound-Mad2-bd"/>
</dbReference>
<dbReference type="GO" id="GO:0007096">
    <property type="term" value="P:regulation of exit from mitosis"/>
    <property type="evidence" value="ECO:0007669"/>
    <property type="project" value="InterPro"/>
</dbReference>
<dbReference type="AlphaFoldDB" id="A0AAV2YKF7"/>
<comment type="caution">
    <text evidence="1">The sequence shown here is derived from an EMBL/GenBank/DDBJ whole genome shotgun (WGS) entry which is preliminary data.</text>
</comment>
<dbReference type="PANTHER" id="PTHR15681">
    <property type="entry name" value="MAD2L1-BINDING PROTEIN"/>
    <property type="match status" value="1"/>
</dbReference>
<dbReference type="EMBL" id="DAKRPA010000307">
    <property type="protein sequence ID" value="DAZ93559.1"/>
    <property type="molecule type" value="Genomic_DNA"/>
</dbReference>
<organism evidence="1 2">
    <name type="scientific">Lagenidium giganteum</name>
    <dbReference type="NCBI Taxonomy" id="4803"/>
    <lineage>
        <taxon>Eukaryota</taxon>
        <taxon>Sar</taxon>
        <taxon>Stramenopiles</taxon>
        <taxon>Oomycota</taxon>
        <taxon>Peronosporomycetes</taxon>
        <taxon>Pythiales</taxon>
        <taxon>Pythiaceae</taxon>
    </lineage>
</organism>
<accession>A0AAV2YKF7</accession>
<reference evidence="1" key="1">
    <citation type="submission" date="2022-11" db="EMBL/GenBank/DDBJ databases">
        <authorList>
            <person name="Morgan W.R."/>
            <person name="Tartar A."/>
        </authorList>
    </citation>
    <scope>NUCLEOTIDE SEQUENCE</scope>
    <source>
        <strain evidence="1">ARSEF 373</strain>
    </source>
</reference>
<dbReference type="Proteomes" id="UP001146120">
    <property type="component" value="Unassembled WGS sequence"/>
</dbReference>
<reference evidence="1" key="2">
    <citation type="journal article" date="2023" name="Microbiol Resour">
        <title>Decontamination and Annotation of the Draft Genome Sequence of the Oomycete Lagenidium giganteum ARSEF 373.</title>
        <authorList>
            <person name="Morgan W.R."/>
            <person name="Tartar A."/>
        </authorList>
    </citation>
    <scope>NUCLEOTIDE SEQUENCE</scope>
    <source>
        <strain evidence="1">ARSEF 373</strain>
    </source>
</reference>
<protein>
    <submittedName>
        <fullName evidence="1">Uncharacterized protein</fullName>
    </submittedName>
</protein>
<proteinExistence type="predicted"/>
<gene>
    <name evidence="1" type="ORF">N0F65_009799</name>
</gene>
<dbReference type="PANTHER" id="PTHR15681:SF1">
    <property type="entry name" value="MAD2L1-BINDING PROTEIN"/>
    <property type="match status" value="1"/>
</dbReference>
<sequence>MAATQTQTQPQPMVVDVTYKVGVDADVRVAMVVHLVQQLLFLRGQIPCVYGDLAAMVEERREQAQFQRKRLVHGSVKKAGALVNAMTVLLTESLPPLFARQVQTVYLVFGATLASPKEVIQVEFHEHQDATGQVAVSPMDPSRLQLLCVQKLLRIVIAHGAQHFNGSLPVTCLHVVASAIKSDEPIPAFSPQQNLRIRFPRPKARRSRVHVIRIHDNFVVDSDGATTANESAPNPFVLYRFTHKLVGKMMNSPSSSSFASLEERVAHLAWRKLCNERQIQGTLRLSKQLQDRDQFIRVAKHNGGKEKKEWMQRVIEDELKKPLPVTTQYYQELAAAQIQDEEARQALSNRHMEQIKHIQAKLDEREAQVLRKKEYLRKRQEFMRSISSTPDILTLPDVEYVDD</sequence>
<dbReference type="InterPro" id="IPR053729">
    <property type="entry name" value="MAD2L1BP_domain_sf"/>
</dbReference>
<evidence type="ECO:0000313" key="2">
    <source>
        <dbReference type="Proteomes" id="UP001146120"/>
    </source>
</evidence>
<evidence type="ECO:0000313" key="1">
    <source>
        <dbReference type="EMBL" id="DAZ93559.1"/>
    </source>
</evidence>
<dbReference type="GO" id="GO:0005634">
    <property type="term" value="C:nucleus"/>
    <property type="evidence" value="ECO:0007669"/>
    <property type="project" value="InterPro"/>
</dbReference>
<keyword evidence="2" id="KW-1185">Reference proteome</keyword>
<name>A0AAV2YKF7_9STRA</name>